<comment type="caution">
    <text evidence="3">The sequence shown here is derived from an EMBL/GenBank/DDBJ whole genome shotgun (WGS) entry which is preliminary data.</text>
</comment>
<dbReference type="GO" id="GO:0003677">
    <property type="term" value="F:DNA binding"/>
    <property type="evidence" value="ECO:0007669"/>
    <property type="project" value="InterPro"/>
</dbReference>
<dbReference type="CDD" id="cd00167">
    <property type="entry name" value="SANT"/>
    <property type="match status" value="1"/>
</dbReference>
<sequence>MACWSKSKNGLELDDDEVNHVNHNVSCFDLDFTVEGGVFEDCKDSLQRLFDQVMPIYLREVSVGKIARPLPALLGDGQPVDLFRLFWVVKTKGGFKTVSEKGLWGSVAEECLLNATLTSSVKLVYIKYLREFDGWLQRVFRDKRSEAYVAEISKKLDLLIVESEERTGQVWSGEDKMGDDGELGLDFDDKSGSSVNINGGNHRLQLSGCVFNKVHHNKENIYDETGSCVDLGTSMSDMILSNGGGDLNKENRIVESSIDSEKDICIQGDESIMSSVKCVGGNVMRSKKIKLSAEVELDKPEGKVEASRSDDDNKKLRVQDDYDILLSARSVVDKVISSMKSDFCSLPEVDNVQENVENTYNDDEKTHDDYDLLLSARRIVDKVISSQNEGNNLWPRDVNNEVHDNGGNIKDNYEKEHIQDDPSVELSSTSVGNEAAVSRKRKWESISLPEMLNWITQAAKRSNDPAIGIVPGPSKWNDHGTEEYWMQALLAREALLIKRPINANREESSLQKKPRMHPSMYEDINSIHQSAERARCSKRVPSSKSPYCPCCSPGPATSKLASPRKAQNHDRKITPSPFTEEVPRKPALNASHEEEASEKHVSVGFSFQAEVPEWTGVVLESDSKWLGTRMWAPEDGNKKTLVGKHPIGKGRQSSCDCSLAGSSACIKFHIAEKRLKLKLALGGLFYSWKFDRMGEEVSLSWTTEEEKKFKNMVLNSTALNKFWKNAFRLFPSKTREKLVSYYFNVLVLRRRSYQNRVTPKNIDSDDDETEFGSVGDCAYSEGNHALEYNLPECPLNMQYTNLE</sequence>
<dbReference type="PANTHER" id="PTHR46410:SF20">
    <property type="entry name" value="AT-RICH INTERACTIVE DOMAIN-CONTAINING PROTEIN 2-LIKE ISOFORM X1"/>
    <property type="match status" value="1"/>
</dbReference>
<protein>
    <submittedName>
        <fullName evidence="3">AT-rich interactive domain-containing protein 2</fullName>
    </submittedName>
</protein>
<feature type="region of interest" description="Disordered" evidence="1">
    <location>
        <begin position="556"/>
        <end position="595"/>
    </location>
</feature>
<keyword evidence="4" id="KW-1185">Reference proteome</keyword>
<dbReference type="PANTHER" id="PTHR46410">
    <property type="entry name" value="AT-RICH INTERACTIVE DOMAIN-CONTAINING PROTEIN 2"/>
    <property type="match status" value="1"/>
</dbReference>
<evidence type="ECO:0000313" key="4">
    <source>
        <dbReference type="Proteomes" id="UP001237642"/>
    </source>
</evidence>
<gene>
    <name evidence="3" type="ORF">POM88_033595</name>
</gene>
<dbReference type="Proteomes" id="UP001237642">
    <property type="component" value="Unassembled WGS sequence"/>
</dbReference>
<dbReference type="Pfam" id="PF01388">
    <property type="entry name" value="ARID"/>
    <property type="match status" value="1"/>
</dbReference>
<organism evidence="3 4">
    <name type="scientific">Heracleum sosnowskyi</name>
    <dbReference type="NCBI Taxonomy" id="360622"/>
    <lineage>
        <taxon>Eukaryota</taxon>
        <taxon>Viridiplantae</taxon>
        <taxon>Streptophyta</taxon>
        <taxon>Embryophyta</taxon>
        <taxon>Tracheophyta</taxon>
        <taxon>Spermatophyta</taxon>
        <taxon>Magnoliopsida</taxon>
        <taxon>eudicotyledons</taxon>
        <taxon>Gunneridae</taxon>
        <taxon>Pentapetalae</taxon>
        <taxon>asterids</taxon>
        <taxon>campanulids</taxon>
        <taxon>Apiales</taxon>
        <taxon>Apiaceae</taxon>
        <taxon>Apioideae</taxon>
        <taxon>apioid superclade</taxon>
        <taxon>Tordylieae</taxon>
        <taxon>Tordyliinae</taxon>
        <taxon>Heracleum</taxon>
    </lineage>
</organism>
<dbReference type="AlphaFoldDB" id="A0AAD8MCR5"/>
<feature type="domain" description="ARID" evidence="2">
    <location>
        <begin position="44"/>
        <end position="137"/>
    </location>
</feature>
<evidence type="ECO:0000313" key="3">
    <source>
        <dbReference type="EMBL" id="KAK1367503.1"/>
    </source>
</evidence>
<dbReference type="PROSITE" id="PS51011">
    <property type="entry name" value="ARID"/>
    <property type="match status" value="1"/>
</dbReference>
<accession>A0AAD8MCR5</accession>
<dbReference type="EMBL" id="JAUIZM010000008">
    <property type="protein sequence ID" value="KAK1367503.1"/>
    <property type="molecule type" value="Genomic_DNA"/>
</dbReference>
<name>A0AAD8MCR5_9APIA</name>
<proteinExistence type="predicted"/>
<dbReference type="SUPFAM" id="SSF46774">
    <property type="entry name" value="ARID-like"/>
    <property type="match status" value="1"/>
</dbReference>
<dbReference type="Gene3D" id="1.10.150.60">
    <property type="entry name" value="ARID DNA-binding domain"/>
    <property type="match status" value="1"/>
</dbReference>
<dbReference type="SMART" id="SM01014">
    <property type="entry name" value="ARID"/>
    <property type="match status" value="1"/>
</dbReference>
<dbReference type="InterPro" id="IPR001005">
    <property type="entry name" value="SANT/Myb"/>
</dbReference>
<reference evidence="3" key="2">
    <citation type="submission" date="2023-05" db="EMBL/GenBank/DDBJ databases">
        <authorList>
            <person name="Schelkunov M.I."/>
        </authorList>
    </citation>
    <scope>NUCLEOTIDE SEQUENCE</scope>
    <source>
        <strain evidence="3">Hsosn_3</strain>
        <tissue evidence="3">Leaf</tissue>
    </source>
</reference>
<dbReference type="InterPro" id="IPR001606">
    <property type="entry name" value="ARID_dom"/>
</dbReference>
<dbReference type="CDD" id="cd16100">
    <property type="entry name" value="ARID"/>
    <property type="match status" value="1"/>
</dbReference>
<dbReference type="SMART" id="SM00501">
    <property type="entry name" value="BRIGHT"/>
    <property type="match status" value="1"/>
</dbReference>
<dbReference type="InterPro" id="IPR036431">
    <property type="entry name" value="ARID_dom_sf"/>
</dbReference>
<evidence type="ECO:0000256" key="1">
    <source>
        <dbReference type="SAM" id="MobiDB-lite"/>
    </source>
</evidence>
<reference evidence="3" key="1">
    <citation type="submission" date="2023-02" db="EMBL/GenBank/DDBJ databases">
        <title>Genome of toxic invasive species Heracleum sosnowskyi carries increased number of genes despite the absence of recent whole-genome duplications.</title>
        <authorList>
            <person name="Schelkunov M."/>
            <person name="Shtratnikova V."/>
            <person name="Makarenko M."/>
            <person name="Klepikova A."/>
            <person name="Omelchenko D."/>
            <person name="Novikova G."/>
            <person name="Obukhova E."/>
            <person name="Bogdanov V."/>
            <person name="Penin A."/>
            <person name="Logacheva M."/>
        </authorList>
    </citation>
    <scope>NUCLEOTIDE SEQUENCE</scope>
    <source>
        <strain evidence="3">Hsosn_3</strain>
        <tissue evidence="3">Leaf</tissue>
    </source>
</reference>
<evidence type="ECO:0000259" key="2">
    <source>
        <dbReference type="PROSITE" id="PS51011"/>
    </source>
</evidence>